<dbReference type="Gene3D" id="1.10.287.80">
    <property type="entry name" value="ATP synthase, gamma subunit, helix hairpin domain"/>
    <property type="match status" value="1"/>
</dbReference>
<dbReference type="PRINTS" id="PR00126">
    <property type="entry name" value="ATPASEGAMMA"/>
</dbReference>
<protein>
    <recommendedName>
        <fullName evidence="11">ATP synthase subunit gamma</fullName>
    </recommendedName>
</protein>
<evidence type="ECO:0000313" key="13">
    <source>
        <dbReference type="Proteomes" id="UP000639338"/>
    </source>
</evidence>
<evidence type="ECO:0000256" key="4">
    <source>
        <dbReference type="ARBA" id="ARBA00022781"/>
    </source>
</evidence>
<dbReference type="Gene3D" id="3.40.1380.10">
    <property type="match status" value="1"/>
</dbReference>
<keyword evidence="3 11" id="KW-0813">Transport</keyword>
<evidence type="ECO:0000256" key="11">
    <source>
        <dbReference type="RuleBase" id="RU004001"/>
    </source>
</evidence>
<comment type="subunit">
    <text evidence="11">F-type ATPases have 2 components, CF(1) - the catalytic core - and CF(0) - the membrane proton channel. CF(1) and CF(0) have multiple subunits.</text>
</comment>
<dbReference type="FunFam" id="3.40.1380.10:FF:000003">
    <property type="entry name" value="ATP synthase subunit gamma"/>
    <property type="match status" value="1"/>
</dbReference>
<evidence type="ECO:0000256" key="10">
    <source>
        <dbReference type="ARBA" id="ARBA00023310"/>
    </source>
</evidence>
<dbReference type="Pfam" id="PF00231">
    <property type="entry name" value="ATP-synt"/>
    <property type="match status" value="1"/>
</dbReference>
<dbReference type="InterPro" id="IPR035968">
    <property type="entry name" value="ATP_synth_F1_ATPase_gsu"/>
</dbReference>
<comment type="caution">
    <text evidence="12">The sequence shown here is derived from an EMBL/GenBank/DDBJ whole genome shotgun (WGS) entry which is preliminary data.</text>
</comment>
<reference evidence="12 13" key="1">
    <citation type="submission" date="2020-08" db="EMBL/GenBank/DDBJ databases">
        <title>Aphidius gifuensis genome sequencing and assembly.</title>
        <authorList>
            <person name="Du Z."/>
        </authorList>
    </citation>
    <scope>NUCLEOTIDE SEQUENCE [LARGE SCALE GENOMIC DNA]</scope>
    <source>
        <strain evidence="12">YNYX2018</strain>
        <tissue evidence="12">Adults</tissue>
    </source>
</reference>
<keyword evidence="7" id="KW-0496">Mitochondrion</keyword>
<dbReference type="GO" id="GO:0005743">
    <property type="term" value="C:mitochondrial inner membrane"/>
    <property type="evidence" value="ECO:0007669"/>
    <property type="project" value="UniProtKB-SubCell"/>
</dbReference>
<keyword evidence="8" id="KW-0472">Membrane</keyword>
<proteinExistence type="inferred from homology"/>
<organism evidence="12 13">
    <name type="scientific">Aphidius gifuensis</name>
    <name type="common">Parasitoid wasp</name>
    <dbReference type="NCBI Taxonomy" id="684658"/>
    <lineage>
        <taxon>Eukaryota</taxon>
        <taxon>Metazoa</taxon>
        <taxon>Ecdysozoa</taxon>
        <taxon>Arthropoda</taxon>
        <taxon>Hexapoda</taxon>
        <taxon>Insecta</taxon>
        <taxon>Pterygota</taxon>
        <taxon>Neoptera</taxon>
        <taxon>Endopterygota</taxon>
        <taxon>Hymenoptera</taxon>
        <taxon>Apocrita</taxon>
        <taxon>Ichneumonoidea</taxon>
        <taxon>Braconidae</taxon>
        <taxon>Aphidiinae</taxon>
        <taxon>Aphidius</taxon>
    </lineage>
</organism>
<dbReference type="NCBIfam" id="TIGR01146">
    <property type="entry name" value="ATPsyn_F1gamma"/>
    <property type="match status" value="1"/>
</dbReference>
<keyword evidence="13" id="KW-1185">Reference proteome</keyword>
<evidence type="ECO:0000256" key="7">
    <source>
        <dbReference type="ARBA" id="ARBA00023128"/>
    </source>
</evidence>
<comment type="similarity">
    <text evidence="2 11">Belongs to the ATPase gamma chain family.</text>
</comment>
<dbReference type="OrthoDB" id="239812at2759"/>
<dbReference type="GO" id="GO:0046933">
    <property type="term" value="F:proton-transporting ATP synthase activity, rotational mechanism"/>
    <property type="evidence" value="ECO:0007669"/>
    <property type="project" value="InterPro"/>
</dbReference>
<dbReference type="InterPro" id="IPR023632">
    <property type="entry name" value="ATP_synth_F1_gsu_CS"/>
</dbReference>
<sequence length="277" mass="31380">MSSLKVIKSRIKSVGNTKKISQTMKLVSSAKYSRSQKELIQARKFGVCPKLLFDYTELQPNKSPNSQLFVAITSDRGLCGAINSGLSRVINRTIDKLNNEQKNLTKLICIGQKNYTILSRLYSDKIILVASEVGKKSLTFIDAGNIAQEIMKIMNIFEFSRTRIYYNKFINAATYKVDYLDLYDKKQINSAPKFPLYDGINDDTIDCWLEFSITTMIYWIIKESSTSEYAARMTSMENATKNASDMIKNLSLEYNRTRQAVITGELIEIISGASALK</sequence>
<dbReference type="PROSITE" id="PS00153">
    <property type="entry name" value="ATPASE_GAMMA"/>
    <property type="match status" value="1"/>
</dbReference>
<keyword evidence="10 11" id="KW-0066">ATP synthesis</keyword>
<evidence type="ECO:0000256" key="1">
    <source>
        <dbReference type="ARBA" id="ARBA00004637"/>
    </source>
</evidence>
<dbReference type="PANTHER" id="PTHR11693:SF22">
    <property type="entry name" value="ATP SYNTHASE SUBUNIT GAMMA, MITOCHONDRIAL"/>
    <property type="match status" value="1"/>
</dbReference>
<dbReference type="PIRSF" id="PIRSF039089">
    <property type="entry name" value="ATP_synthase_gamma"/>
    <property type="match status" value="1"/>
</dbReference>
<evidence type="ECO:0000256" key="3">
    <source>
        <dbReference type="ARBA" id="ARBA00022448"/>
    </source>
</evidence>
<dbReference type="EMBL" id="JACMRX010000001">
    <property type="protein sequence ID" value="KAF7997134.1"/>
    <property type="molecule type" value="Genomic_DNA"/>
</dbReference>
<keyword evidence="4 11" id="KW-0375">Hydrogen ion transport</keyword>
<dbReference type="SUPFAM" id="SSF52943">
    <property type="entry name" value="ATP synthase (F1-ATPase), gamma subunit"/>
    <property type="match status" value="1"/>
</dbReference>
<dbReference type="PANTHER" id="PTHR11693">
    <property type="entry name" value="ATP SYNTHASE GAMMA CHAIN"/>
    <property type="match status" value="1"/>
</dbReference>
<keyword evidence="5" id="KW-0999">Mitochondrion inner membrane</keyword>
<evidence type="ECO:0000256" key="2">
    <source>
        <dbReference type="ARBA" id="ARBA00007681"/>
    </source>
</evidence>
<evidence type="ECO:0000256" key="6">
    <source>
        <dbReference type="ARBA" id="ARBA00023065"/>
    </source>
</evidence>
<evidence type="ECO:0000256" key="9">
    <source>
        <dbReference type="ARBA" id="ARBA00023196"/>
    </source>
</evidence>
<dbReference type="Proteomes" id="UP000639338">
    <property type="component" value="Unassembled WGS sequence"/>
</dbReference>
<dbReference type="AlphaFoldDB" id="A0A834Y4P0"/>
<evidence type="ECO:0000313" key="12">
    <source>
        <dbReference type="EMBL" id="KAF7997134.1"/>
    </source>
</evidence>
<evidence type="ECO:0000256" key="8">
    <source>
        <dbReference type="ARBA" id="ARBA00023136"/>
    </source>
</evidence>
<dbReference type="GO" id="GO:0045259">
    <property type="term" value="C:proton-transporting ATP synthase complex"/>
    <property type="evidence" value="ECO:0007669"/>
    <property type="project" value="UniProtKB-KW"/>
</dbReference>
<dbReference type="CDD" id="cd12151">
    <property type="entry name" value="F1-ATPase_gamma"/>
    <property type="match status" value="1"/>
</dbReference>
<comment type="subcellular location">
    <subcellularLocation>
        <location evidence="1">Mitochondrion inner membrane</location>
        <topology evidence="1">Peripheral membrane protein</topology>
    </subcellularLocation>
</comment>
<keyword evidence="6 11" id="KW-0406">Ion transport</keyword>
<dbReference type="FunFam" id="1.10.287.80:FF:000001">
    <property type="entry name" value="ATP synthase gamma chain"/>
    <property type="match status" value="1"/>
</dbReference>
<keyword evidence="9 11" id="KW-0139">CF(1)</keyword>
<dbReference type="InterPro" id="IPR000131">
    <property type="entry name" value="ATP_synth_F1_gsu"/>
</dbReference>
<accession>A0A834Y4P0</accession>
<gene>
    <name evidence="12" type="ORF">HCN44_005411</name>
</gene>
<name>A0A834Y4P0_APHGI</name>
<evidence type="ECO:0000256" key="5">
    <source>
        <dbReference type="ARBA" id="ARBA00022792"/>
    </source>
</evidence>